<protein>
    <submittedName>
        <fullName evidence="1">Uncharacterized protein</fullName>
    </submittedName>
</protein>
<dbReference type="AlphaFoldDB" id="A0A2H0XC59"/>
<evidence type="ECO:0000313" key="2">
    <source>
        <dbReference type="Proteomes" id="UP000231252"/>
    </source>
</evidence>
<dbReference type="Proteomes" id="UP000231252">
    <property type="component" value="Unassembled WGS sequence"/>
</dbReference>
<accession>A0A2H0XC59</accession>
<comment type="caution">
    <text evidence="1">The sequence shown here is derived from an EMBL/GenBank/DDBJ whole genome shotgun (WGS) entry which is preliminary data.</text>
</comment>
<evidence type="ECO:0000313" key="1">
    <source>
        <dbReference type="EMBL" id="PIS22492.1"/>
    </source>
</evidence>
<organism evidence="1 2">
    <name type="scientific">candidate division WWE3 bacterium CG08_land_8_20_14_0_20_41_10</name>
    <dbReference type="NCBI Taxonomy" id="1975085"/>
    <lineage>
        <taxon>Bacteria</taxon>
        <taxon>Katanobacteria</taxon>
    </lineage>
</organism>
<dbReference type="EMBL" id="PEYU01000029">
    <property type="protein sequence ID" value="PIS22492.1"/>
    <property type="molecule type" value="Genomic_DNA"/>
</dbReference>
<proteinExistence type="predicted"/>
<sequence length="622" mass="70373">MGSLIGEIEQETGVSSEGNRLQEFGKAFAIFVSENPVFETLPAEEFLNGTPEATRLREGLKQLIRKHEITAADYRDSLDSEAWQDITPIIAMGMDALPDLDIPTLQKTADAGMPYALLLLVGNAQVVSNGVVTEEVLHKLLLRSCLSSPDQMELKLDVATACTKSPEITLDRFITELEEAGADFPYEEYINRQMLIADNTDNSVDLVGKIRSWALVTGADTVIPHLDKITDLSDDETACIYREAYNPYIGLERSVSHKVLRIIHDRFLSLEDQQQQKLITEALVFGKLVTLENLIKATQTSDTQYPVLAGVAQTVHKEFTWNFNRGNFQKCGRIRNCIKNSGLAVANEDELTLDTDQIPNSADEKVLYTSYEPTDVSVEATKFYLSEWINYKLVVLRHFMDEPTRKEKAEYLWGEPLEFSKMGDRIRFSELNNLRTETVQDIFNWVQKYLVLAINRELRYQPATTGDGGSLLGKVGEINLFEIPTNPEEIRLNLRCAEYAFANFTWKQQLGGSRWAEIAQVAQLAWSDGITEVTEQARILDIVFDLEHNNGHIFDKDPERITGTSQLKPVLDNKFRAQSYRDVLEYGKNTGLLSDKDVRTFGKAFDTLEELDHAPTRARSYE</sequence>
<reference evidence="2" key="1">
    <citation type="submission" date="2017-09" db="EMBL/GenBank/DDBJ databases">
        <title>Depth-based differentiation of microbial function through sediment-hosted aquifers and enrichment of novel symbionts in the deep terrestrial subsurface.</title>
        <authorList>
            <person name="Probst A.J."/>
            <person name="Ladd B."/>
            <person name="Jarett J.K."/>
            <person name="Geller-Mcgrath D.E."/>
            <person name="Sieber C.M.K."/>
            <person name="Emerson J.B."/>
            <person name="Anantharaman K."/>
            <person name="Thomas B.C."/>
            <person name="Malmstrom R."/>
            <person name="Stieglmeier M."/>
            <person name="Klingl A."/>
            <person name="Woyke T."/>
            <person name="Ryan C.M."/>
            <person name="Banfield J.F."/>
        </authorList>
    </citation>
    <scope>NUCLEOTIDE SEQUENCE [LARGE SCALE GENOMIC DNA]</scope>
</reference>
<gene>
    <name evidence="1" type="ORF">COT50_01630</name>
</gene>
<name>A0A2H0XC59_UNCKA</name>